<keyword evidence="11" id="KW-1185">Reference proteome</keyword>
<dbReference type="Pfam" id="PF00198">
    <property type="entry name" value="2-oxoacid_dh"/>
    <property type="match status" value="1"/>
</dbReference>
<protein>
    <recommendedName>
        <fullName evidence="6">Dihydrolipoamide acetyltransferase component of pyruvate dehydrogenase complex</fullName>
        <ecNumber evidence="6">2.3.1.-</ecNumber>
    </recommendedName>
</protein>
<evidence type="ECO:0000259" key="9">
    <source>
        <dbReference type="PROSITE" id="PS51826"/>
    </source>
</evidence>
<name>A0A521BDP3_9BACL</name>
<dbReference type="InterPro" id="IPR000089">
    <property type="entry name" value="Biotin_lipoyl"/>
</dbReference>
<feature type="region of interest" description="Disordered" evidence="7">
    <location>
        <begin position="145"/>
        <end position="167"/>
    </location>
</feature>
<dbReference type="SUPFAM" id="SSF47005">
    <property type="entry name" value="Peripheral subunit-binding domain of 2-oxo acid dehydrogenase complex"/>
    <property type="match status" value="2"/>
</dbReference>
<dbReference type="InterPro" id="IPR001078">
    <property type="entry name" value="2-oxoacid_DH_actylTfrase"/>
</dbReference>
<dbReference type="PROSITE" id="PS51826">
    <property type="entry name" value="PSBD"/>
    <property type="match status" value="2"/>
</dbReference>
<dbReference type="InterPro" id="IPR023213">
    <property type="entry name" value="CAT-like_dom_sf"/>
</dbReference>
<evidence type="ECO:0000256" key="2">
    <source>
        <dbReference type="ARBA" id="ARBA00007317"/>
    </source>
</evidence>
<feature type="domain" description="Lipoyl-binding" evidence="8">
    <location>
        <begin position="2"/>
        <end position="76"/>
    </location>
</feature>
<dbReference type="PANTHER" id="PTHR43178">
    <property type="entry name" value="DIHYDROLIPOAMIDE ACETYLTRANSFERASE COMPONENT OF PYRUVATE DEHYDROGENASE COMPLEX"/>
    <property type="match status" value="1"/>
</dbReference>
<dbReference type="InterPro" id="IPR036625">
    <property type="entry name" value="E3-bd_dom_sf"/>
</dbReference>
<dbReference type="InterPro" id="IPR050743">
    <property type="entry name" value="2-oxoacid_DH_E2_comp"/>
</dbReference>
<accession>A0A521BDP3</accession>
<gene>
    <name evidence="10" type="ORF">SAMN06264849_10221</name>
</gene>
<keyword evidence="5 6" id="KW-0012">Acyltransferase</keyword>
<dbReference type="Gene3D" id="2.40.50.100">
    <property type="match status" value="1"/>
</dbReference>
<evidence type="ECO:0000256" key="6">
    <source>
        <dbReference type="RuleBase" id="RU003423"/>
    </source>
</evidence>
<comment type="similarity">
    <text evidence="2 6">Belongs to the 2-oxoacid dehydrogenase family.</text>
</comment>
<feature type="domain" description="Peripheral subunit-binding (PSBD)" evidence="9">
    <location>
        <begin position="163"/>
        <end position="200"/>
    </location>
</feature>
<feature type="region of interest" description="Disordered" evidence="7">
    <location>
        <begin position="82"/>
        <end position="113"/>
    </location>
</feature>
<dbReference type="Proteomes" id="UP000315636">
    <property type="component" value="Unassembled WGS sequence"/>
</dbReference>
<dbReference type="EC" id="2.3.1.-" evidence="6"/>
<dbReference type="PROSITE" id="PS50968">
    <property type="entry name" value="BIOTINYL_LIPOYL"/>
    <property type="match status" value="1"/>
</dbReference>
<dbReference type="PANTHER" id="PTHR43178:SF5">
    <property type="entry name" value="LIPOAMIDE ACYLTRANSFERASE COMPONENT OF BRANCHED-CHAIN ALPHA-KETO ACID DEHYDROGENASE COMPLEX, MITOCHONDRIAL"/>
    <property type="match status" value="1"/>
</dbReference>
<dbReference type="SUPFAM" id="SSF51230">
    <property type="entry name" value="Single hybrid motif"/>
    <property type="match status" value="1"/>
</dbReference>
<dbReference type="EMBL" id="FXTI01000002">
    <property type="protein sequence ID" value="SMO45183.1"/>
    <property type="molecule type" value="Genomic_DNA"/>
</dbReference>
<dbReference type="Gene3D" id="3.30.559.10">
    <property type="entry name" value="Chloramphenicol acetyltransferase-like domain"/>
    <property type="match status" value="1"/>
</dbReference>
<dbReference type="Pfam" id="PF00364">
    <property type="entry name" value="Biotin_lipoyl"/>
    <property type="match status" value="1"/>
</dbReference>
<dbReference type="AlphaFoldDB" id="A0A521BDP3"/>
<dbReference type="OrthoDB" id="9805770at2"/>
<evidence type="ECO:0000256" key="3">
    <source>
        <dbReference type="ARBA" id="ARBA00022679"/>
    </source>
</evidence>
<keyword evidence="4 6" id="KW-0450">Lipoyl</keyword>
<proteinExistence type="inferred from homology"/>
<comment type="cofactor">
    <cofactor evidence="1 6">
        <name>(R)-lipoate</name>
        <dbReference type="ChEBI" id="CHEBI:83088"/>
    </cofactor>
</comment>
<reference evidence="10 11" key="1">
    <citation type="submission" date="2017-05" db="EMBL/GenBank/DDBJ databases">
        <authorList>
            <person name="Varghese N."/>
            <person name="Submissions S."/>
        </authorList>
    </citation>
    <scope>NUCLEOTIDE SEQUENCE [LARGE SCALE GENOMIC DNA]</scope>
    <source>
        <strain evidence="10 11">DSM 45474</strain>
    </source>
</reference>
<feature type="domain" description="Peripheral subunit-binding (PSBD)" evidence="9">
    <location>
        <begin position="105"/>
        <end position="142"/>
    </location>
</feature>
<dbReference type="CDD" id="cd06849">
    <property type="entry name" value="lipoyl_domain"/>
    <property type="match status" value="1"/>
</dbReference>
<evidence type="ECO:0000256" key="1">
    <source>
        <dbReference type="ARBA" id="ARBA00001938"/>
    </source>
</evidence>
<dbReference type="InterPro" id="IPR011053">
    <property type="entry name" value="Single_hybrid_motif"/>
</dbReference>
<evidence type="ECO:0000313" key="11">
    <source>
        <dbReference type="Proteomes" id="UP000315636"/>
    </source>
</evidence>
<dbReference type="GO" id="GO:0031405">
    <property type="term" value="F:lipoic acid binding"/>
    <property type="evidence" value="ECO:0007669"/>
    <property type="project" value="TreeGrafter"/>
</dbReference>
<keyword evidence="10" id="KW-0670">Pyruvate</keyword>
<keyword evidence="3 6" id="KW-0808">Transferase</keyword>
<organism evidence="10 11">
    <name type="scientific">Melghirimyces algeriensis</name>
    <dbReference type="NCBI Taxonomy" id="910412"/>
    <lineage>
        <taxon>Bacteria</taxon>
        <taxon>Bacillati</taxon>
        <taxon>Bacillota</taxon>
        <taxon>Bacilli</taxon>
        <taxon>Bacillales</taxon>
        <taxon>Thermoactinomycetaceae</taxon>
        <taxon>Melghirimyces</taxon>
    </lineage>
</organism>
<dbReference type="FunFam" id="3.30.559.10:FF:000007">
    <property type="entry name" value="Dihydrolipoamide acetyltransferase component of pyruvate dehydrogenase complex"/>
    <property type="match status" value="1"/>
</dbReference>
<sequence>MATEIVMPKLGLSMEEGTVVEWHKNEREQVEKGEAIVTISSDKAEIDVEAPDSGILSIVIPQDGVVPVSEVIGFVGAEGEAVQSSKKDVEQKGHQGPEQTDNQNNISPSARKLAKKEGINLSGIQGTGPGNRIMKEDVLQVMADMEKKKKASRNQPPQNKKIVASPVARKLAKKEGIDLSGVQGTGPKNRITKEDVLRAIADKKEGAPVSKQEPEMVAGENIRKVPVSGIRKVIAERMFQSLQQTAQLTLHTEVDATELVRLRQQIKEDIVQRMDVKLTYNDFIARATVLALENHPDLNAKWEEENIVQYGHVHLGIALSTDRGLMVPVVRNAHNKSLIQLSRDIKSLASAGKKGSLSVDDLTGSTFTITNLGSFGVDEFTPILNVPETGILGVGRLIEKPAIYQGEITVRTLMKLSLTFDHRVIDGVPAAEFLQELTSYIENPYRLISFDH</sequence>
<dbReference type="Gene3D" id="4.10.320.10">
    <property type="entry name" value="E3-binding domain"/>
    <property type="match status" value="2"/>
</dbReference>
<dbReference type="SUPFAM" id="SSF52777">
    <property type="entry name" value="CoA-dependent acyltransferases"/>
    <property type="match status" value="1"/>
</dbReference>
<evidence type="ECO:0000256" key="7">
    <source>
        <dbReference type="SAM" id="MobiDB-lite"/>
    </source>
</evidence>
<dbReference type="RefSeq" id="WP_142504344.1">
    <property type="nucleotide sequence ID" value="NZ_FXTI01000002.1"/>
</dbReference>
<dbReference type="Pfam" id="PF02817">
    <property type="entry name" value="E3_binding"/>
    <property type="match status" value="2"/>
</dbReference>
<evidence type="ECO:0000256" key="4">
    <source>
        <dbReference type="ARBA" id="ARBA00022823"/>
    </source>
</evidence>
<dbReference type="GO" id="GO:0005737">
    <property type="term" value="C:cytoplasm"/>
    <property type="evidence" value="ECO:0007669"/>
    <property type="project" value="TreeGrafter"/>
</dbReference>
<dbReference type="InterPro" id="IPR004167">
    <property type="entry name" value="PSBD"/>
</dbReference>
<evidence type="ECO:0000313" key="10">
    <source>
        <dbReference type="EMBL" id="SMO45183.1"/>
    </source>
</evidence>
<feature type="compositionally biased region" description="Polar residues" evidence="7">
    <location>
        <begin position="97"/>
        <end position="108"/>
    </location>
</feature>
<feature type="compositionally biased region" description="Basic and acidic residues" evidence="7">
    <location>
        <begin position="85"/>
        <end position="95"/>
    </location>
</feature>
<evidence type="ECO:0000256" key="5">
    <source>
        <dbReference type="ARBA" id="ARBA00023315"/>
    </source>
</evidence>
<evidence type="ECO:0000259" key="8">
    <source>
        <dbReference type="PROSITE" id="PS50968"/>
    </source>
</evidence>
<dbReference type="GO" id="GO:0016407">
    <property type="term" value="F:acetyltransferase activity"/>
    <property type="evidence" value="ECO:0007669"/>
    <property type="project" value="TreeGrafter"/>
</dbReference>